<reference evidence="3 4" key="1">
    <citation type="journal article" date="2014" name="Genome Announc.">
        <title>Draft genome sequences of eight enterohepatic helicobacter species isolated from both laboratory and wild rodents.</title>
        <authorList>
            <person name="Sheh A."/>
            <person name="Shen Z."/>
            <person name="Fox J.G."/>
        </authorList>
    </citation>
    <scope>NUCLEOTIDE SEQUENCE [LARGE SCALE GENOMIC DNA]</scope>
    <source>
        <strain evidence="3 4">MIT 97-6194</strain>
    </source>
</reference>
<dbReference type="OrthoDB" id="9760233at2"/>
<sequence length="480" mass="52809">MKVSNVLSFGMAGLASSVLFCGLFCSNMLNAASLEERIAQLEEDVEDLNNRVDENEVNAALSKVRFSLEFNTSYSNIYQRDGNNRNYAGNFPNLWAMALYLNMNADINKYTKFTGRLSMTKAFGDLTWSSGGSINTGTTGGIGVLDAGRAVGGGPTLYVERAYVDIYMGDHFAFSVGRLPTTDGPGANLRNSSVRMATYPALMVNALGDGIVLTYKPFKARKKSLASSAFRFGYGHIYQPLGADTTGAGNIWGNVGAANTQLAYVGWEMPFLPARLGTSLLMLNYVGIFNYTLPGNNATLATFTGGRDTNIGDVHYVNLHLEHSMDINVTKKFKFKLNWFASASLYKGGRAKVFSLPTVGEAPRLNDNAAFALHAGARVDVYDRYKLGYEFFYGSQHWYALSRVNINDPLNIRTTKGVVQDVYFILQIDMYQFLRLSYTMRHDAYRSAAAPLLSIPIAGGLSQPIDTTEHNVALSYTLRY</sequence>
<comment type="caution">
    <text evidence="3">The sequence shown here is derived from an EMBL/GenBank/DDBJ whole genome shotgun (WGS) entry which is preliminary data.</text>
</comment>
<keyword evidence="1" id="KW-0175">Coiled coil</keyword>
<dbReference type="Proteomes" id="UP000029714">
    <property type="component" value="Unassembled WGS sequence"/>
</dbReference>
<evidence type="ECO:0000256" key="1">
    <source>
        <dbReference type="SAM" id="Coils"/>
    </source>
</evidence>
<keyword evidence="4" id="KW-1185">Reference proteome</keyword>
<dbReference type="Pfam" id="PF11853">
    <property type="entry name" value="DUF3373"/>
    <property type="match status" value="1"/>
</dbReference>
<proteinExistence type="predicted"/>
<keyword evidence="2" id="KW-0732">Signal</keyword>
<dbReference type="InterPro" id="IPR021803">
    <property type="entry name" value="DUF3373"/>
</dbReference>
<feature type="coiled-coil region" evidence="1">
    <location>
        <begin position="31"/>
        <end position="58"/>
    </location>
</feature>
<protein>
    <submittedName>
        <fullName evidence="3">DUF3373 family protein</fullName>
    </submittedName>
</protein>
<feature type="chain" id="PRO_5030063540" evidence="2">
    <location>
        <begin position="32"/>
        <end position="480"/>
    </location>
</feature>
<evidence type="ECO:0000313" key="4">
    <source>
        <dbReference type="Proteomes" id="UP000029714"/>
    </source>
</evidence>
<organism evidence="3 4">
    <name type="scientific">Helicobacter saguini</name>
    <dbReference type="NCBI Taxonomy" id="1548018"/>
    <lineage>
        <taxon>Bacteria</taxon>
        <taxon>Pseudomonadati</taxon>
        <taxon>Campylobacterota</taxon>
        <taxon>Epsilonproteobacteria</taxon>
        <taxon>Campylobacterales</taxon>
        <taxon>Helicobacteraceae</taxon>
        <taxon>Helicobacter</taxon>
    </lineage>
</organism>
<evidence type="ECO:0000313" key="3">
    <source>
        <dbReference type="EMBL" id="TLD92938.1"/>
    </source>
</evidence>
<name>A0A347VW12_9HELI</name>
<feature type="signal peptide" evidence="2">
    <location>
        <begin position="1"/>
        <end position="31"/>
    </location>
</feature>
<dbReference type="STRING" id="1548018.LS64_09650"/>
<evidence type="ECO:0000256" key="2">
    <source>
        <dbReference type="SAM" id="SignalP"/>
    </source>
</evidence>
<dbReference type="AlphaFoldDB" id="A0A347VW12"/>
<accession>A0A347VW12</accession>
<gene>
    <name evidence="3" type="ORF">LS64_009625</name>
</gene>
<reference evidence="3 4" key="2">
    <citation type="journal article" date="2016" name="Infect. Immun.">
        <title>Helicobacter saguini, a Novel Helicobacter Isolated from Cotton-Top Tamarins with Ulcerative Colitis, Has Proinflammatory Properties and Induces Typhlocolitis and Dysplasia in Gnotobiotic IL-10-/- Mice.</title>
        <authorList>
            <person name="Shen Z."/>
            <person name="Mannion A."/>
            <person name="Whary M.T."/>
            <person name="Muthupalani S."/>
            <person name="Sheh A."/>
            <person name="Feng Y."/>
            <person name="Gong G."/>
            <person name="Vandamme P."/>
            <person name="Holcombe H.R."/>
            <person name="Paster B.J."/>
            <person name="Fox J.G."/>
        </authorList>
    </citation>
    <scope>NUCLEOTIDE SEQUENCE [LARGE SCALE GENOMIC DNA]</scope>
    <source>
        <strain evidence="3 4">MIT 97-6194</strain>
    </source>
</reference>
<dbReference type="EMBL" id="JRMP02000017">
    <property type="protein sequence ID" value="TLD92938.1"/>
    <property type="molecule type" value="Genomic_DNA"/>
</dbReference>